<dbReference type="PRINTS" id="PR00193">
    <property type="entry name" value="MYOSINHEAVY"/>
</dbReference>
<evidence type="ECO:0000256" key="19">
    <source>
        <dbReference type="SAM" id="Coils"/>
    </source>
</evidence>
<evidence type="ECO:0000256" key="10">
    <source>
        <dbReference type="ARBA" id="ARBA00022840"/>
    </source>
</evidence>
<dbReference type="GO" id="GO:0000146">
    <property type="term" value="F:microfilament motor activity"/>
    <property type="evidence" value="ECO:0000318"/>
    <property type="project" value="GO_Central"/>
</dbReference>
<dbReference type="PROSITE" id="PS51456">
    <property type="entry name" value="MYOSIN_MOTOR"/>
    <property type="match status" value="1"/>
</dbReference>
<dbReference type="InterPro" id="IPR052409">
    <property type="entry name" value="Myosin-III_kinase_activity"/>
</dbReference>
<dbReference type="PROSITE" id="PS50096">
    <property type="entry name" value="IQ"/>
    <property type="match status" value="1"/>
</dbReference>
<evidence type="ECO:0000256" key="5">
    <source>
        <dbReference type="ARBA" id="ARBA00022527"/>
    </source>
</evidence>
<dbReference type="InterPro" id="IPR036860">
    <property type="entry name" value="SH2_dom_sf"/>
</dbReference>
<dbReference type="Proteomes" id="UP000008143">
    <property type="component" value="Chromosome 1"/>
</dbReference>
<evidence type="ECO:0000256" key="1">
    <source>
        <dbReference type="ARBA" id="ARBA00004245"/>
    </source>
</evidence>
<feature type="domain" description="SH2" evidence="21">
    <location>
        <begin position="895"/>
        <end position="986"/>
    </location>
</feature>
<evidence type="ECO:0000256" key="13">
    <source>
        <dbReference type="ARBA" id="ARBA00023212"/>
    </source>
</evidence>
<dbReference type="GO" id="GO:0003779">
    <property type="term" value="F:actin binding"/>
    <property type="evidence" value="ECO:0007669"/>
    <property type="project" value="UniProtKB-KW"/>
</dbReference>
<evidence type="ECO:0000256" key="7">
    <source>
        <dbReference type="ARBA" id="ARBA00022737"/>
    </source>
</evidence>
<comment type="subcellular location">
    <subcellularLocation>
        <location evidence="2">Cell projection</location>
    </subcellularLocation>
    <subcellularLocation>
        <location evidence="1">Cytoplasm</location>
        <location evidence="1">Cytoskeleton</location>
    </subcellularLocation>
</comment>
<evidence type="ECO:0000256" key="15">
    <source>
        <dbReference type="ARBA" id="ARBA00047899"/>
    </source>
</evidence>
<dbReference type="Xenbase" id="XB-GENE-5900383">
    <property type="gene designation" value="XB5900382"/>
</dbReference>
<evidence type="ECO:0000256" key="2">
    <source>
        <dbReference type="ARBA" id="ARBA00004316"/>
    </source>
</evidence>
<dbReference type="SMART" id="SM00252">
    <property type="entry name" value="SH2"/>
    <property type="match status" value="1"/>
</dbReference>
<dbReference type="InterPro" id="IPR000048">
    <property type="entry name" value="IQ_motif_EF-hand-BS"/>
</dbReference>
<dbReference type="Gene3D" id="1.20.5.4820">
    <property type="match status" value="1"/>
</dbReference>
<dbReference type="Pfam" id="PF00017">
    <property type="entry name" value="SH2"/>
    <property type="match status" value="1"/>
</dbReference>
<dbReference type="InterPro" id="IPR000980">
    <property type="entry name" value="SH2"/>
</dbReference>
<dbReference type="SUPFAM" id="SSF55550">
    <property type="entry name" value="SH2 domain"/>
    <property type="match status" value="1"/>
</dbReference>
<keyword evidence="11 18" id="KW-0518">Myosin</keyword>
<comment type="catalytic activity">
    <reaction evidence="15">
        <text>L-threonyl-[protein] + ATP = O-phospho-L-threonyl-[protein] + ADP + H(+)</text>
        <dbReference type="Rhea" id="RHEA:46608"/>
        <dbReference type="Rhea" id="RHEA-COMP:11060"/>
        <dbReference type="Rhea" id="RHEA-COMP:11605"/>
        <dbReference type="ChEBI" id="CHEBI:15378"/>
        <dbReference type="ChEBI" id="CHEBI:30013"/>
        <dbReference type="ChEBI" id="CHEBI:30616"/>
        <dbReference type="ChEBI" id="CHEBI:61977"/>
        <dbReference type="ChEBI" id="CHEBI:456216"/>
        <dbReference type="EC" id="2.7.11.1"/>
    </reaction>
</comment>
<dbReference type="Gene3D" id="3.40.850.10">
    <property type="entry name" value="Kinesin motor domain"/>
    <property type="match status" value="1"/>
</dbReference>
<sequence length="1075" mass="121945">MTGGVGVAVRAWAGLDAGAQSDSVEQPKLTGGALRGRAMGETPAGGLDWAALWDRIPGEDAALLAELTENKLLATLRDRYRDHRIYTYVGDILIAVNPFRDLPLYSPEISDIFSSRPLSSLPPHIFAVADRAYNSLQGNPGKLSRNQCVVISGDSGAGKTESTKLLLKHLVRRSRGNLQLGQQILQVNPLLEAFGNAQTVMNPNSSRFGKYIQLRFRDGAVRGAKINEYLLEKSRVSHQDPGEKNFHIFYYMLGGIPDEEKQVYGLLQPSLYRYIGSKWEEATPSHWVESYQRVCNAMRMVGFQEQEELDLKVILSGVLSLGNVVFEPQESGGVGVCPTAMGWLKAAAGQFGVQEEELLSCLTCTLSLTRGESIRRLHSQQQAEDSRDSIARGVYSRLFGWIVCKINELLAGDMDMGKELQEIGILDIFGFENFSVNRFEQLCINLANEQLQNFFNHHIFLMEEQHYKEEGMEREAVPFSNNQATLELFLARPWGILSLLDEQSSFPQATDVSFVEKLNSTYRESPLYERGRGFEPGFAIHHYAGKIKYSAAGFLEKNRDALPTNINRLFISSETSLISILFTVYCFAASISRTGTLTPQQRAKVKVSQEKGSSRKISVGAQFRHSLAVLMEKMYLAEPHFIRCIKPNSQNEPGLLETQTVLNQLRYNGLMETLRIRRDGFSWRPSVQEFVARFGILLLTPGAEVSRESCKRIAETAQLIGWHCGKSRLFFKYWHQDQLQRRLVELRDAAIVIQKRYKGMLCHRRYRVMLKEMKEQQLRLLQEQREREEAAERERLRLQEEEKLRSLAAPVPAPRKRPLLPRPCRAPQLPVPRPRSQLIELSPFDNPKAPAGGTPLSAVKGGEREILRLQRRKTLQWFKETQVSKVLDDGTVPLWLHGMISRRDAENLLQDKELGDFLIRISQTRAGYILTYRGASRCRHYMICVQSNECYVIVGEDRAHSSLSALVQFHQQVGIQPYGEILRHPCPQLSNWTPDCEELKFLTRTLSLGDENDSSKGEINPPNSVHEPPHSDKLNRHRNCKTEAPTRSLPRFHQSIRLAMREIQQVSPYPPMSES</sequence>
<organism evidence="23 24">
    <name type="scientific">Xenopus tropicalis</name>
    <name type="common">Western clawed frog</name>
    <name type="synonym">Silurana tropicalis</name>
    <dbReference type="NCBI Taxonomy" id="8364"/>
    <lineage>
        <taxon>Eukaryota</taxon>
        <taxon>Metazoa</taxon>
        <taxon>Chordata</taxon>
        <taxon>Craniata</taxon>
        <taxon>Vertebrata</taxon>
        <taxon>Euteleostomi</taxon>
        <taxon>Amphibia</taxon>
        <taxon>Batrachia</taxon>
        <taxon>Anura</taxon>
        <taxon>Pipoidea</taxon>
        <taxon>Pipidae</taxon>
        <taxon>Xenopodinae</taxon>
        <taxon>Xenopus</taxon>
        <taxon>Silurana</taxon>
    </lineage>
</organism>
<keyword evidence="23" id="KW-1185">Reference proteome</keyword>
<evidence type="ECO:0000256" key="16">
    <source>
        <dbReference type="ARBA" id="ARBA00048679"/>
    </source>
</evidence>
<keyword evidence="5" id="KW-0723">Serine/threonine-protein kinase</keyword>
<comment type="similarity">
    <text evidence="18">Belongs to the TRAFAC class myosin-kinesin ATPase superfamily. Myosin family.</text>
</comment>
<evidence type="ECO:0000256" key="11">
    <source>
        <dbReference type="ARBA" id="ARBA00023123"/>
    </source>
</evidence>
<evidence type="ECO:0000256" key="9">
    <source>
        <dbReference type="ARBA" id="ARBA00022777"/>
    </source>
</evidence>
<dbReference type="PANTHER" id="PTHR46256">
    <property type="entry name" value="AGAP011099-PA"/>
    <property type="match status" value="1"/>
</dbReference>
<accession>A0A8J1J1N1</accession>
<evidence type="ECO:0000313" key="25">
    <source>
        <dbReference type="Xenbase" id="XB-GENE-5900383"/>
    </source>
</evidence>
<evidence type="ECO:0000256" key="3">
    <source>
        <dbReference type="ARBA" id="ARBA00012513"/>
    </source>
</evidence>
<dbReference type="Pfam" id="PF00063">
    <property type="entry name" value="Myosin_head"/>
    <property type="match status" value="1"/>
</dbReference>
<keyword evidence="17" id="KW-0727">SH2 domain</keyword>
<keyword evidence="18" id="KW-0009">Actin-binding</keyword>
<protein>
    <recommendedName>
        <fullName evidence="3">non-specific serine/threonine protein kinase</fullName>
        <ecNumber evidence="3">2.7.11.1</ecNumber>
    </recommendedName>
</protein>
<evidence type="ECO:0000256" key="14">
    <source>
        <dbReference type="ARBA" id="ARBA00023273"/>
    </source>
</evidence>
<evidence type="ECO:0000256" key="20">
    <source>
        <dbReference type="SAM" id="MobiDB-lite"/>
    </source>
</evidence>
<dbReference type="Pfam" id="PF00612">
    <property type="entry name" value="IQ"/>
    <property type="match status" value="1"/>
</dbReference>
<keyword evidence="14" id="KW-0966">Cell projection</keyword>
<dbReference type="InterPro" id="IPR036961">
    <property type="entry name" value="Kinesin_motor_dom_sf"/>
</dbReference>
<dbReference type="InterPro" id="IPR027417">
    <property type="entry name" value="P-loop_NTPase"/>
</dbReference>
<feature type="coiled-coil region" evidence="19">
    <location>
        <begin position="771"/>
        <end position="801"/>
    </location>
</feature>
<dbReference type="GO" id="GO:0016459">
    <property type="term" value="C:myosin complex"/>
    <property type="evidence" value="ECO:0007669"/>
    <property type="project" value="UniProtKB-KW"/>
</dbReference>
<gene>
    <name evidence="25" type="primary">XB5900382</name>
    <name evidence="24" type="synonym">LOC100485792</name>
</gene>
<keyword evidence="8 18" id="KW-0547">Nucleotide-binding</keyword>
<keyword evidence="12 18" id="KW-0505">Motor protein</keyword>
<dbReference type="EC" id="2.7.11.1" evidence="3"/>
<reference evidence="24" key="1">
    <citation type="submission" date="2025-08" db="UniProtKB">
        <authorList>
            <consortium name="RefSeq"/>
        </authorList>
    </citation>
    <scope>IDENTIFICATION</scope>
    <source>
        <strain evidence="24">Nigerian</strain>
        <tissue evidence="24">Liver and blood</tissue>
    </source>
</reference>
<dbReference type="GO" id="GO:0042995">
    <property type="term" value="C:cell projection"/>
    <property type="evidence" value="ECO:0007669"/>
    <property type="project" value="UniProtKB-SubCell"/>
</dbReference>
<keyword evidence="4" id="KW-0963">Cytoplasm</keyword>
<dbReference type="InterPro" id="IPR001609">
    <property type="entry name" value="Myosin_head_motor_dom-like"/>
</dbReference>
<dbReference type="OrthoDB" id="6108017at2759"/>
<evidence type="ECO:0000259" key="21">
    <source>
        <dbReference type="PROSITE" id="PS50001"/>
    </source>
</evidence>
<evidence type="ECO:0000256" key="12">
    <source>
        <dbReference type="ARBA" id="ARBA00023175"/>
    </source>
</evidence>
<evidence type="ECO:0000256" key="8">
    <source>
        <dbReference type="ARBA" id="ARBA00022741"/>
    </source>
</evidence>
<evidence type="ECO:0000313" key="23">
    <source>
        <dbReference type="Proteomes" id="UP000008143"/>
    </source>
</evidence>
<dbReference type="OMA" id="MELDEYA"/>
<keyword evidence="7" id="KW-0677">Repeat</keyword>
<evidence type="ECO:0000313" key="24">
    <source>
        <dbReference type="RefSeq" id="XP_031750920.1"/>
    </source>
</evidence>
<evidence type="ECO:0000256" key="17">
    <source>
        <dbReference type="PROSITE-ProRule" id="PRU00191"/>
    </source>
</evidence>
<comment type="catalytic activity">
    <reaction evidence="16">
        <text>L-seryl-[protein] + ATP = O-phospho-L-seryl-[protein] + ADP + H(+)</text>
        <dbReference type="Rhea" id="RHEA:17989"/>
        <dbReference type="Rhea" id="RHEA-COMP:9863"/>
        <dbReference type="Rhea" id="RHEA-COMP:11604"/>
        <dbReference type="ChEBI" id="CHEBI:15378"/>
        <dbReference type="ChEBI" id="CHEBI:29999"/>
        <dbReference type="ChEBI" id="CHEBI:30616"/>
        <dbReference type="ChEBI" id="CHEBI:83421"/>
        <dbReference type="ChEBI" id="CHEBI:456216"/>
        <dbReference type="EC" id="2.7.11.1"/>
    </reaction>
</comment>
<keyword evidence="13" id="KW-0206">Cytoskeleton</keyword>
<feature type="domain" description="Myosin motor" evidence="22">
    <location>
        <begin position="56"/>
        <end position="748"/>
    </location>
</feature>
<dbReference type="AGR" id="Xenbase:XB-GENE-5900383"/>
<keyword evidence="19" id="KW-0175">Coiled coil</keyword>
<evidence type="ECO:0000259" key="22">
    <source>
        <dbReference type="PROSITE" id="PS51456"/>
    </source>
</evidence>
<evidence type="ECO:0000256" key="6">
    <source>
        <dbReference type="ARBA" id="ARBA00022679"/>
    </source>
</evidence>
<dbReference type="PROSITE" id="PS50001">
    <property type="entry name" value="SH2"/>
    <property type="match status" value="1"/>
</dbReference>
<proteinExistence type="inferred from homology"/>
<dbReference type="PANTHER" id="PTHR46256:SF5">
    <property type="entry name" value="MYOSIN-IIIB-LIKE"/>
    <property type="match status" value="1"/>
</dbReference>
<feature type="region of interest" description="Disordered" evidence="20">
    <location>
        <begin position="1010"/>
        <end position="1053"/>
    </location>
</feature>
<evidence type="ECO:0000256" key="4">
    <source>
        <dbReference type="ARBA" id="ARBA00022490"/>
    </source>
</evidence>
<name>A0A8J1J1N1_XENTR</name>
<dbReference type="SUPFAM" id="SSF52540">
    <property type="entry name" value="P-loop containing nucleoside triphosphate hydrolases"/>
    <property type="match status" value="1"/>
</dbReference>
<dbReference type="GO" id="GO:0030832">
    <property type="term" value="P:regulation of actin filament length"/>
    <property type="evidence" value="ECO:0000318"/>
    <property type="project" value="GO_Central"/>
</dbReference>
<dbReference type="Gene3D" id="3.30.505.10">
    <property type="entry name" value="SH2 domain"/>
    <property type="match status" value="1"/>
</dbReference>
<dbReference type="KEGG" id="xtr:100485792"/>
<dbReference type="SMART" id="SM00242">
    <property type="entry name" value="MYSc"/>
    <property type="match status" value="1"/>
</dbReference>
<dbReference type="Gene3D" id="1.20.120.720">
    <property type="entry name" value="Myosin VI head, motor domain, U50 subdomain"/>
    <property type="match status" value="1"/>
</dbReference>
<dbReference type="RefSeq" id="XP_031750920.1">
    <property type="nucleotide sequence ID" value="XM_031895060.1"/>
</dbReference>
<keyword evidence="6" id="KW-0808">Transferase</keyword>
<feature type="region of interest" description="Actin-binding" evidence="18">
    <location>
        <begin position="627"/>
        <end position="649"/>
    </location>
</feature>
<keyword evidence="9" id="KW-0418">Kinase</keyword>
<dbReference type="GO" id="GO:0004674">
    <property type="term" value="F:protein serine/threonine kinase activity"/>
    <property type="evidence" value="ECO:0000318"/>
    <property type="project" value="GO_Central"/>
</dbReference>
<dbReference type="AlphaFoldDB" id="A0A8J1J1N1"/>
<dbReference type="Gene3D" id="1.20.58.530">
    <property type="match status" value="1"/>
</dbReference>
<dbReference type="GO" id="GO:0005524">
    <property type="term" value="F:ATP binding"/>
    <property type="evidence" value="ECO:0007669"/>
    <property type="project" value="UniProtKB-UniRule"/>
</dbReference>
<feature type="binding site" evidence="18">
    <location>
        <begin position="153"/>
        <end position="160"/>
    </location>
    <ligand>
        <name>ATP</name>
        <dbReference type="ChEBI" id="CHEBI:30616"/>
    </ligand>
</feature>
<dbReference type="Gene3D" id="1.10.10.820">
    <property type="match status" value="1"/>
</dbReference>
<evidence type="ECO:0000256" key="18">
    <source>
        <dbReference type="PROSITE-ProRule" id="PRU00782"/>
    </source>
</evidence>
<keyword evidence="10 18" id="KW-0067">ATP-binding</keyword>